<comment type="caution">
    <text evidence="3">The sequence shown here is derived from an EMBL/GenBank/DDBJ whole genome shotgun (WGS) entry which is preliminary data.</text>
</comment>
<dbReference type="Pfam" id="PF23247">
    <property type="entry name" value="LRR_RPS2"/>
    <property type="match status" value="3"/>
</dbReference>
<keyword evidence="1" id="KW-0611">Plant defense</keyword>
<feature type="domain" description="Disease resistance protein At4g27190-like leucine-rich repeats" evidence="2">
    <location>
        <begin position="46"/>
        <end position="166"/>
    </location>
</feature>
<proteinExistence type="predicted"/>
<dbReference type="InterPro" id="IPR050905">
    <property type="entry name" value="Plant_NBS-LRR"/>
</dbReference>
<name>A0AAV1RZ27_9ROSI</name>
<feature type="domain" description="Disease resistance protein At4g27190-like leucine-rich repeats" evidence="2">
    <location>
        <begin position="273"/>
        <end position="394"/>
    </location>
</feature>
<feature type="domain" description="Disease resistance protein At4g27190-like leucine-rich repeats" evidence="2">
    <location>
        <begin position="542"/>
        <end position="665"/>
    </location>
</feature>
<evidence type="ECO:0000256" key="1">
    <source>
        <dbReference type="ARBA" id="ARBA00022821"/>
    </source>
</evidence>
<gene>
    <name evidence="3" type="ORF">DCAF_LOCUS15858</name>
</gene>
<dbReference type="PANTHER" id="PTHR33463">
    <property type="entry name" value="NB-ARC DOMAIN-CONTAINING PROTEIN-RELATED"/>
    <property type="match status" value="1"/>
</dbReference>
<dbReference type="InterPro" id="IPR057135">
    <property type="entry name" value="At4g27190-like_LRR"/>
</dbReference>
<reference evidence="3 4" key="1">
    <citation type="submission" date="2024-01" db="EMBL/GenBank/DDBJ databases">
        <authorList>
            <person name="Waweru B."/>
        </authorList>
    </citation>
    <scope>NUCLEOTIDE SEQUENCE [LARGE SCALE GENOMIC DNA]</scope>
</reference>
<evidence type="ECO:0000313" key="4">
    <source>
        <dbReference type="Proteomes" id="UP001314170"/>
    </source>
</evidence>
<dbReference type="InterPro" id="IPR032675">
    <property type="entry name" value="LRR_dom_sf"/>
</dbReference>
<sequence>MLFPKLGVIVLRNLPKLKQFCTGCLLECPLLKELTISICSGLETFISECGSLKEKRHSAIQPLFNEMRLEVLQIENCNLLEEILELEGPSVEGSNYASWVFQLRDLTLRGLPKLKHIWNNNPPGTLSFQDIRAVNLWRCDDLKNIFLFSIARNLPQLEKLGITNCGVEAIVAKSEDDETAPLFEFPQLTLLKLNSLGKLRNFYPGKHTLECPILKRLAVSGCRSVKLFGLEFLNFQEIQVEAQHDNPIQQSLFFVEKVIPNLEEFSLRGPYTNNASIMWHCQLPADFYSELKVLELHSFKRKSDRIPFGFLQRLRNLETLTVQSSSFKRLFLNEGIVEEEHKWKPAEFRNLILDSVYDMRHLWEQDHRLAPLLHNLKSLKVNNCHSLVNLAPSSASFQSLLTLDMKFCNGLSILITSSTAKNLAQLVNLTIGDCKMITEIVGKQGDEAEDEIVFSKMECLQLTNLKSLTSFCPGNDTFKFPLLTEVSGQRCPNMKIFCPGLLSTPKLQGVRGPRNKKWWQGNLNATIQQLYTEMIGFNGEWRLQLSDFPRLREMWHDRMPFNSFSGLYELIVDECAFVSNAIPSNLLKLMKNLDSITVKKCDSLEGVFDLIGLNAAEEHLKLLSRLRELRLIDLPRLMHLWNMDPQRILDLKNLRFLQIQNCTAILEIPSLERISIDNCPNMKAFVSSFLKEQEPHFNQKSCMKTRIVVQLKQLELSKLPKLVHLSKKDPVFSDFSKAGNSKSAGMWCSENFNVVRNIFPMYTDSGSVKLS</sequence>
<dbReference type="PANTHER" id="PTHR33463:SF209">
    <property type="entry name" value="DISEASE RESISTANCE PROTEIN RPS2-LIKE"/>
    <property type="match status" value="1"/>
</dbReference>
<dbReference type="Gene3D" id="3.80.10.10">
    <property type="entry name" value="Ribonuclease Inhibitor"/>
    <property type="match status" value="3"/>
</dbReference>
<protein>
    <recommendedName>
        <fullName evidence="2">Disease resistance protein At4g27190-like leucine-rich repeats domain-containing protein</fullName>
    </recommendedName>
</protein>
<keyword evidence="4" id="KW-1185">Reference proteome</keyword>
<evidence type="ECO:0000259" key="2">
    <source>
        <dbReference type="Pfam" id="PF23247"/>
    </source>
</evidence>
<dbReference type="AlphaFoldDB" id="A0AAV1RZ27"/>
<organism evidence="3 4">
    <name type="scientific">Dovyalis caffra</name>
    <dbReference type="NCBI Taxonomy" id="77055"/>
    <lineage>
        <taxon>Eukaryota</taxon>
        <taxon>Viridiplantae</taxon>
        <taxon>Streptophyta</taxon>
        <taxon>Embryophyta</taxon>
        <taxon>Tracheophyta</taxon>
        <taxon>Spermatophyta</taxon>
        <taxon>Magnoliopsida</taxon>
        <taxon>eudicotyledons</taxon>
        <taxon>Gunneridae</taxon>
        <taxon>Pentapetalae</taxon>
        <taxon>rosids</taxon>
        <taxon>fabids</taxon>
        <taxon>Malpighiales</taxon>
        <taxon>Salicaceae</taxon>
        <taxon>Flacourtieae</taxon>
        <taxon>Dovyalis</taxon>
    </lineage>
</organism>
<accession>A0AAV1RZ27</accession>
<evidence type="ECO:0000313" key="3">
    <source>
        <dbReference type="EMBL" id="CAK7340772.1"/>
    </source>
</evidence>
<dbReference type="Proteomes" id="UP001314170">
    <property type="component" value="Unassembled WGS sequence"/>
</dbReference>
<dbReference type="EMBL" id="CAWUPB010001160">
    <property type="protein sequence ID" value="CAK7340772.1"/>
    <property type="molecule type" value="Genomic_DNA"/>
</dbReference>
<dbReference type="SUPFAM" id="SSF52047">
    <property type="entry name" value="RNI-like"/>
    <property type="match status" value="2"/>
</dbReference>